<keyword evidence="1" id="KW-0812">Transmembrane</keyword>
<feature type="transmembrane region" description="Helical" evidence="1">
    <location>
        <begin position="9"/>
        <end position="31"/>
    </location>
</feature>
<reference evidence="2 3" key="1">
    <citation type="submission" date="2020-06" db="EMBL/GenBank/DDBJ databases">
        <authorList>
            <person name="Jo H."/>
        </authorList>
    </citation>
    <scope>NUCLEOTIDE SEQUENCE [LARGE SCALE GENOMIC DNA]</scope>
    <source>
        <strain evidence="2 3">I46</strain>
    </source>
</reference>
<sequence>MSRIGGRNIVFAWIVGVVCAVVIGVLAFLTVPLVTTGIGLLGGGSSEAGADGGAETDGPGRCRDLYSEPLWAALQYTPGAALETSSDAPVSSAAALVDALAPAVRFTCTWTAEAGSISTTVAEVGTDAGSIAASALPAQGFSCSENGTRTFCSRTDGELVETIEAGDGRWVSTSQQGWHPERYSGRVGDAVFAAE</sequence>
<accession>A0A7D5IT93</accession>
<proteinExistence type="predicted"/>
<dbReference type="RefSeq" id="WP_178012725.1">
    <property type="nucleotide sequence ID" value="NZ_CP058316.1"/>
</dbReference>
<name>A0A7D5IT93_9MICO</name>
<dbReference type="Proteomes" id="UP000509638">
    <property type="component" value="Chromosome"/>
</dbReference>
<evidence type="ECO:0000313" key="2">
    <source>
        <dbReference type="EMBL" id="QLD12177.1"/>
    </source>
</evidence>
<evidence type="ECO:0000256" key="1">
    <source>
        <dbReference type="SAM" id="Phobius"/>
    </source>
</evidence>
<evidence type="ECO:0000313" key="3">
    <source>
        <dbReference type="Proteomes" id="UP000509638"/>
    </source>
</evidence>
<dbReference type="EMBL" id="CP058316">
    <property type="protein sequence ID" value="QLD12177.1"/>
    <property type="molecule type" value="Genomic_DNA"/>
</dbReference>
<keyword evidence="1" id="KW-1133">Transmembrane helix</keyword>
<protein>
    <submittedName>
        <fullName evidence="2">Uncharacterized protein</fullName>
    </submittedName>
</protein>
<keyword evidence="1" id="KW-0472">Membrane</keyword>
<dbReference type="AlphaFoldDB" id="A0A7D5IT93"/>
<organism evidence="2 3">
    <name type="scientific">Microbacterium oleivorans</name>
    <dbReference type="NCBI Taxonomy" id="273677"/>
    <lineage>
        <taxon>Bacteria</taxon>
        <taxon>Bacillati</taxon>
        <taxon>Actinomycetota</taxon>
        <taxon>Actinomycetes</taxon>
        <taxon>Micrococcales</taxon>
        <taxon>Microbacteriaceae</taxon>
        <taxon>Microbacterium</taxon>
    </lineage>
</organism>
<gene>
    <name evidence="2" type="ORF">HW566_10590</name>
</gene>